<sequence length="327" mass="38047">MTISLQAALHNIQTYQELLPIAKNLHARLSPWGYQYITITDQASMQGTISIGAVVEKTMQIRQKMEQNAIKFTPEEKHAVTLLSKEVSRLYGEDKANCEQADTLTTTYRFVISTIFWMNHQSKWPSYEKQLQQPLSIKVTTAIDKAQNYQELLAVTEHLDAGLTWWGFQHAYDERIPPSANQEAVYTGMITIGSMAEKAIKIREKMKQNGIGFNTDEKESVLLFCRKIFLIYEKDKNNCDQANRFTTVCRLVMKVLFWMSHQSKWGRLYEVAQKEDSITYPEELSKDLPGSVYERPINLPKEKKFEYTQWYPYDNYQLKTALHNIQT</sequence>
<dbReference type="EMBL" id="CP075587">
    <property type="protein sequence ID" value="QYF48853.1"/>
    <property type="molecule type" value="Genomic_DNA"/>
</dbReference>
<dbReference type="RefSeq" id="WP_215216982.1">
    <property type="nucleotide sequence ID" value="NZ_CP075587.1"/>
</dbReference>
<protein>
    <submittedName>
        <fullName evidence="1">Uncharacterized protein</fullName>
    </submittedName>
</protein>
<gene>
    <name evidence="1" type="ORF">RHABOEDO_001084</name>
</gene>
<evidence type="ECO:0000313" key="2">
    <source>
        <dbReference type="Proteomes" id="UP000826014"/>
    </source>
</evidence>
<dbReference type="Proteomes" id="UP000826014">
    <property type="component" value="Chromosome"/>
</dbReference>
<accession>A0ABX8V0V0</accession>
<keyword evidence="2" id="KW-1185">Reference proteome</keyword>
<proteinExistence type="predicted"/>
<organism evidence="1 2">
    <name type="scientific">Candidatus Rhabdochlamydia oedothoracis</name>
    <dbReference type="NCBI Taxonomy" id="2720720"/>
    <lineage>
        <taxon>Bacteria</taxon>
        <taxon>Pseudomonadati</taxon>
        <taxon>Chlamydiota</taxon>
        <taxon>Chlamydiia</taxon>
        <taxon>Parachlamydiales</taxon>
        <taxon>Candidatus Rhabdochlamydiaceae</taxon>
        <taxon>Candidatus Rhabdochlamydia</taxon>
    </lineage>
</organism>
<evidence type="ECO:0000313" key="1">
    <source>
        <dbReference type="EMBL" id="QYF48853.1"/>
    </source>
</evidence>
<reference evidence="1 2" key="1">
    <citation type="journal article" date="2022" name="bioRxiv">
        <title>Ecology and evolution of chlamydial symbionts of arthropods.</title>
        <authorList>
            <person name="Halter T."/>
            <person name="Koestlbacher S."/>
            <person name="Collingro A."/>
            <person name="Sixt B.S."/>
            <person name="Toenshoff E.R."/>
            <person name="Hendrickx F."/>
            <person name="Kostanjsek R."/>
            <person name="Horn M."/>
        </authorList>
    </citation>
    <scope>NUCLEOTIDE SEQUENCE [LARGE SCALE GENOMIC DNA]</scope>
    <source>
        <strain evidence="1">W744xW776</strain>
    </source>
</reference>
<name>A0ABX8V0V0_9BACT</name>